<accession>A0A517U6Q0</accession>
<dbReference type="KEGG" id="llh:I41_55570"/>
<gene>
    <name evidence="2" type="ORF">I41_55570</name>
</gene>
<sequence>MKFDSAISALLAQVSNSGPDQWSDAFFGLEAGDRFPLLIIVIGCVTGVVITLACIISAAISNAHQRRLEIELKREMLDRGMSADEVAKVIEASIPDDATKRINAFFGRKR</sequence>
<reference evidence="2 3" key="1">
    <citation type="submission" date="2019-02" db="EMBL/GenBank/DDBJ databases">
        <title>Deep-cultivation of Planctomycetes and their phenomic and genomic characterization uncovers novel biology.</title>
        <authorList>
            <person name="Wiegand S."/>
            <person name="Jogler M."/>
            <person name="Boedeker C."/>
            <person name="Pinto D."/>
            <person name="Vollmers J."/>
            <person name="Rivas-Marin E."/>
            <person name="Kohn T."/>
            <person name="Peeters S.H."/>
            <person name="Heuer A."/>
            <person name="Rast P."/>
            <person name="Oberbeckmann S."/>
            <person name="Bunk B."/>
            <person name="Jeske O."/>
            <person name="Meyerdierks A."/>
            <person name="Storesund J.E."/>
            <person name="Kallscheuer N."/>
            <person name="Luecker S."/>
            <person name="Lage O.M."/>
            <person name="Pohl T."/>
            <person name="Merkel B.J."/>
            <person name="Hornburger P."/>
            <person name="Mueller R.-W."/>
            <person name="Bruemmer F."/>
            <person name="Labrenz M."/>
            <person name="Spormann A.M."/>
            <person name="Op den Camp H."/>
            <person name="Overmann J."/>
            <person name="Amann R."/>
            <person name="Jetten M.S.M."/>
            <person name="Mascher T."/>
            <person name="Medema M.H."/>
            <person name="Devos D.P."/>
            <person name="Kaster A.-K."/>
            <person name="Ovreas L."/>
            <person name="Rohde M."/>
            <person name="Galperin M.Y."/>
            <person name="Jogler C."/>
        </authorList>
    </citation>
    <scope>NUCLEOTIDE SEQUENCE [LARGE SCALE GENOMIC DNA]</scope>
    <source>
        <strain evidence="2 3">I41</strain>
    </source>
</reference>
<organism evidence="2 3">
    <name type="scientific">Lacipirellula limnantheis</name>
    <dbReference type="NCBI Taxonomy" id="2528024"/>
    <lineage>
        <taxon>Bacteria</taxon>
        <taxon>Pseudomonadati</taxon>
        <taxon>Planctomycetota</taxon>
        <taxon>Planctomycetia</taxon>
        <taxon>Pirellulales</taxon>
        <taxon>Lacipirellulaceae</taxon>
        <taxon>Lacipirellula</taxon>
    </lineage>
</organism>
<keyword evidence="1" id="KW-1133">Transmembrane helix</keyword>
<dbReference type="Proteomes" id="UP000317909">
    <property type="component" value="Chromosome"/>
</dbReference>
<dbReference type="OrthoDB" id="285346at2"/>
<dbReference type="EMBL" id="CP036339">
    <property type="protein sequence ID" value="QDT76307.1"/>
    <property type="molecule type" value="Genomic_DNA"/>
</dbReference>
<keyword evidence="3" id="KW-1185">Reference proteome</keyword>
<dbReference type="RefSeq" id="WP_145436175.1">
    <property type="nucleotide sequence ID" value="NZ_CP036339.1"/>
</dbReference>
<name>A0A517U6Q0_9BACT</name>
<protein>
    <submittedName>
        <fullName evidence="2">Uncharacterized protein</fullName>
    </submittedName>
</protein>
<keyword evidence="1" id="KW-0472">Membrane</keyword>
<keyword evidence="1" id="KW-0812">Transmembrane</keyword>
<proteinExistence type="predicted"/>
<evidence type="ECO:0000256" key="1">
    <source>
        <dbReference type="SAM" id="Phobius"/>
    </source>
</evidence>
<evidence type="ECO:0000313" key="3">
    <source>
        <dbReference type="Proteomes" id="UP000317909"/>
    </source>
</evidence>
<evidence type="ECO:0000313" key="2">
    <source>
        <dbReference type="EMBL" id="QDT76307.1"/>
    </source>
</evidence>
<feature type="transmembrane region" description="Helical" evidence="1">
    <location>
        <begin position="37"/>
        <end position="60"/>
    </location>
</feature>
<dbReference type="AlphaFoldDB" id="A0A517U6Q0"/>